<organism evidence="2 3">
    <name type="scientific">Takifugu flavidus</name>
    <name type="common">sansaifugu</name>
    <dbReference type="NCBI Taxonomy" id="433684"/>
    <lineage>
        <taxon>Eukaryota</taxon>
        <taxon>Metazoa</taxon>
        <taxon>Chordata</taxon>
        <taxon>Craniata</taxon>
        <taxon>Vertebrata</taxon>
        <taxon>Euteleostomi</taxon>
        <taxon>Actinopterygii</taxon>
        <taxon>Neopterygii</taxon>
        <taxon>Teleostei</taxon>
        <taxon>Neoteleostei</taxon>
        <taxon>Acanthomorphata</taxon>
        <taxon>Eupercaria</taxon>
        <taxon>Tetraodontiformes</taxon>
        <taxon>Tetradontoidea</taxon>
        <taxon>Tetraodontidae</taxon>
        <taxon>Takifugu</taxon>
    </lineage>
</organism>
<evidence type="ECO:0000313" key="3">
    <source>
        <dbReference type="Proteomes" id="UP000324091"/>
    </source>
</evidence>
<sequence>MTRTPEVMMAVTSHKMSDSLRKARRRKAAVKKTKKKKGPTGNAATERGKKKKKGKANKQQLQEKSPSLLGRNLEQDQADMGDPPADGWLDRDGEER</sequence>
<keyword evidence="3" id="KW-1185">Reference proteome</keyword>
<gene>
    <name evidence="2" type="ORF">D4764_10G0003090</name>
</gene>
<evidence type="ECO:0000313" key="2">
    <source>
        <dbReference type="EMBL" id="TWW79279.1"/>
    </source>
</evidence>
<dbReference type="EMBL" id="RHFK02000002">
    <property type="protein sequence ID" value="TWW79279.1"/>
    <property type="molecule type" value="Genomic_DNA"/>
</dbReference>
<name>A0A5C6PK40_9TELE</name>
<dbReference type="Proteomes" id="UP000324091">
    <property type="component" value="Chromosome 10"/>
</dbReference>
<feature type="region of interest" description="Disordered" evidence="1">
    <location>
        <begin position="1"/>
        <end position="96"/>
    </location>
</feature>
<accession>A0A5C6PK40</accession>
<proteinExistence type="predicted"/>
<dbReference type="AlphaFoldDB" id="A0A5C6PK40"/>
<comment type="caution">
    <text evidence="2">The sequence shown here is derived from an EMBL/GenBank/DDBJ whole genome shotgun (WGS) entry which is preliminary data.</text>
</comment>
<evidence type="ECO:0000256" key="1">
    <source>
        <dbReference type="SAM" id="MobiDB-lite"/>
    </source>
</evidence>
<feature type="compositionally biased region" description="Basic residues" evidence="1">
    <location>
        <begin position="22"/>
        <end position="38"/>
    </location>
</feature>
<protein>
    <submittedName>
        <fullName evidence="2">Uncharacterized protein</fullName>
    </submittedName>
</protein>
<reference evidence="2 3" key="1">
    <citation type="submission" date="2019-04" db="EMBL/GenBank/DDBJ databases">
        <title>Chromosome genome assembly for Takifugu flavidus.</title>
        <authorList>
            <person name="Xiao S."/>
        </authorList>
    </citation>
    <scope>NUCLEOTIDE SEQUENCE [LARGE SCALE GENOMIC DNA]</scope>
    <source>
        <strain evidence="2">HTHZ2018</strain>
        <tissue evidence="2">Muscle</tissue>
    </source>
</reference>